<gene>
    <name evidence="1" type="ORF">FOTG_16418</name>
</gene>
<accession>X0KNQ1</accession>
<name>X0KNQ1_FUSOX</name>
<sequence>MSCFPACTTLKASSCTRRGGITPLISAVSMW</sequence>
<reference evidence="1" key="2">
    <citation type="submission" date="2012-05" db="EMBL/GenBank/DDBJ databases">
        <title>The Genome Annotation of Fusarium oxysporum Cotton.</title>
        <authorList>
            <consortium name="The Broad Institute Genomics Platform"/>
            <person name="Ma L.-J."/>
            <person name="Corby-Kistler H."/>
            <person name="Broz K."/>
            <person name="Gale L.R."/>
            <person name="Jonkers W."/>
            <person name="O'Donnell K."/>
            <person name="Ploetz R."/>
            <person name="Steinberg C."/>
            <person name="Schwartz D.C."/>
            <person name="VanEtten H."/>
            <person name="Zhou S."/>
            <person name="Young S.K."/>
            <person name="Zeng Q."/>
            <person name="Gargeya S."/>
            <person name="Fitzgerald M."/>
            <person name="Abouelleil A."/>
            <person name="Alvarado L."/>
            <person name="Chapman S.B."/>
            <person name="Gainer-Dewar J."/>
            <person name="Goldberg J."/>
            <person name="Griggs A."/>
            <person name="Gujja S."/>
            <person name="Hansen M."/>
            <person name="Howarth C."/>
            <person name="Imamovic A."/>
            <person name="Ireland A."/>
            <person name="Larimer J."/>
            <person name="McCowan C."/>
            <person name="Murphy C."/>
            <person name="Pearson M."/>
            <person name="Poon T.W."/>
            <person name="Priest M."/>
            <person name="Roberts A."/>
            <person name="Saif S."/>
            <person name="Shea T."/>
            <person name="Sykes S."/>
            <person name="Wortman J."/>
            <person name="Nusbaum C."/>
            <person name="Birren B."/>
        </authorList>
    </citation>
    <scope>NUCLEOTIDE SEQUENCE</scope>
    <source>
        <strain evidence="1">25433</strain>
    </source>
</reference>
<reference evidence="1" key="1">
    <citation type="submission" date="2011-11" db="EMBL/GenBank/DDBJ databases">
        <title>The Genome Sequence of Fusarium oxysporum Cotton.</title>
        <authorList>
            <consortium name="The Broad Institute Genome Sequencing Platform"/>
            <person name="Ma L.-J."/>
            <person name="Gale L.R."/>
            <person name="Schwartz D.C."/>
            <person name="Zhou S."/>
            <person name="Corby-Kistler H."/>
            <person name="Young S.K."/>
            <person name="Zeng Q."/>
            <person name="Gargeya S."/>
            <person name="Fitzgerald M."/>
            <person name="Haas B."/>
            <person name="Abouelleil A."/>
            <person name="Alvarado L."/>
            <person name="Arachchi H.M."/>
            <person name="Berlin A."/>
            <person name="Brown A."/>
            <person name="Chapman S.B."/>
            <person name="Chen Z."/>
            <person name="Dunbar C."/>
            <person name="Freedman E."/>
            <person name="Gearin G."/>
            <person name="Goldberg J."/>
            <person name="Griggs A."/>
            <person name="Gujja S."/>
            <person name="Heiman D."/>
            <person name="Howarth C."/>
            <person name="Larson L."/>
            <person name="Lui A."/>
            <person name="MacDonald P.J.P."/>
            <person name="Montmayeur A."/>
            <person name="Murphy C."/>
            <person name="Neiman D."/>
            <person name="Pearson M."/>
            <person name="Priest M."/>
            <person name="Roberts A."/>
            <person name="Saif S."/>
            <person name="Shea T."/>
            <person name="Shenoy N."/>
            <person name="Sisk P."/>
            <person name="Stolte C."/>
            <person name="Sykes S."/>
            <person name="Wortman J."/>
            <person name="Nusbaum C."/>
            <person name="Birren B."/>
        </authorList>
    </citation>
    <scope>NUCLEOTIDE SEQUENCE [LARGE SCALE GENOMIC DNA]</scope>
    <source>
        <strain evidence="1">25433</strain>
    </source>
</reference>
<dbReference type="HOGENOM" id="CLU_3399450_0_0_1"/>
<evidence type="ECO:0000313" key="1">
    <source>
        <dbReference type="EMBL" id="EXM15244.1"/>
    </source>
</evidence>
<dbReference type="AlphaFoldDB" id="X0KNQ1"/>
<protein>
    <submittedName>
        <fullName evidence="1">Uncharacterized protein</fullName>
    </submittedName>
</protein>
<dbReference type="EMBL" id="JH658027">
    <property type="protein sequence ID" value="EXM15244.1"/>
    <property type="molecule type" value="Genomic_DNA"/>
</dbReference>
<organism evidence="1">
    <name type="scientific">Fusarium oxysporum f. sp. vasinfectum 25433</name>
    <dbReference type="NCBI Taxonomy" id="1089449"/>
    <lineage>
        <taxon>Eukaryota</taxon>
        <taxon>Fungi</taxon>
        <taxon>Dikarya</taxon>
        <taxon>Ascomycota</taxon>
        <taxon>Pezizomycotina</taxon>
        <taxon>Sordariomycetes</taxon>
        <taxon>Hypocreomycetidae</taxon>
        <taxon>Hypocreales</taxon>
        <taxon>Nectriaceae</taxon>
        <taxon>Fusarium</taxon>
        <taxon>Fusarium oxysporum species complex</taxon>
    </lineage>
</organism>
<proteinExistence type="predicted"/>
<dbReference type="Proteomes" id="UP000030701">
    <property type="component" value="Unassembled WGS sequence"/>
</dbReference>